<evidence type="ECO:0000256" key="5">
    <source>
        <dbReference type="ARBA" id="ARBA00022516"/>
    </source>
</evidence>
<name>A0A9J7BQM0_9BACT</name>
<dbReference type="GO" id="GO:0009029">
    <property type="term" value="F:lipid-A 4'-kinase activity"/>
    <property type="evidence" value="ECO:0007669"/>
    <property type="project" value="UniProtKB-UniRule"/>
</dbReference>
<evidence type="ECO:0000256" key="2">
    <source>
        <dbReference type="ARBA" id="ARBA00004870"/>
    </source>
</evidence>
<feature type="binding site" evidence="13">
    <location>
        <begin position="46"/>
        <end position="53"/>
    </location>
    <ligand>
        <name>ATP</name>
        <dbReference type="ChEBI" id="CHEBI:30616"/>
    </ligand>
</feature>
<dbReference type="EMBL" id="CP093313">
    <property type="protein sequence ID" value="UWZ84984.1"/>
    <property type="molecule type" value="Genomic_DNA"/>
</dbReference>
<dbReference type="GO" id="GO:0005524">
    <property type="term" value="F:ATP binding"/>
    <property type="evidence" value="ECO:0007669"/>
    <property type="project" value="UniProtKB-UniRule"/>
</dbReference>
<evidence type="ECO:0000256" key="9">
    <source>
        <dbReference type="ARBA" id="ARBA00022777"/>
    </source>
</evidence>
<proteinExistence type="inferred from homology"/>
<organism evidence="14 15">
    <name type="scientific">Occallatibacter riparius</name>
    <dbReference type="NCBI Taxonomy" id="1002689"/>
    <lineage>
        <taxon>Bacteria</taxon>
        <taxon>Pseudomonadati</taxon>
        <taxon>Acidobacteriota</taxon>
        <taxon>Terriglobia</taxon>
        <taxon>Terriglobales</taxon>
        <taxon>Acidobacteriaceae</taxon>
        <taxon>Occallatibacter</taxon>
    </lineage>
</organism>
<dbReference type="GO" id="GO:0005886">
    <property type="term" value="C:plasma membrane"/>
    <property type="evidence" value="ECO:0007669"/>
    <property type="project" value="TreeGrafter"/>
</dbReference>
<evidence type="ECO:0000313" key="15">
    <source>
        <dbReference type="Proteomes" id="UP001059380"/>
    </source>
</evidence>
<evidence type="ECO:0000256" key="8">
    <source>
        <dbReference type="ARBA" id="ARBA00022741"/>
    </source>
</evidence>
<keyword evidence="5 13" id="KW-0444">Lipid biosynthesis</keyword>
<evidence type="ECO:0000256" key="13">
    <source>
        <dbReference type="HAMAP-Rule" id="MF_00409"/>
    </source>
</evidence>
<evidence type="ECO:0000256" key="11">
    <source>
        <dbReference type="ARBA" id="ARBA00023098"/>
    </source>
</evidence>
<sequence>MRLRPLLAPLTPLYRLGLALRERRLASGKEPIRKLKFPVISIGNLAIGGAGKTPMAIALAKALTARDFHVDVLSRGYGRSSKAAARVRPEGTEDEFGDEPLLIASQAGVPVYVAAQRYDAGILAESNIAVGSRALHILDDGFQHRQLHRDIDILLLSGRDLEDHLLPAGNLREALHAADRAHVIAIRAVEPETESKIRARGWSGPIWRLHRQMDIPPADAPVLAFCGIARPEQFFDGLREAGMDVAATKTFRDHYSYTQEVLDWLADRAGRTGASALITTEKDVVRLRGLKPALPVLTAGLRTEIQDESAAIEWLLSHVKAAAES</sequence>
<dbReference type="EC" id="2.7.1.130" evidence="3 13"/>
<comment type="catalytic activity">
    <reaction evidence="13">
        <text>a lipid A disaccharide + ATP = a lipid IVA + ADP + H(+)</text>
        <dbReference type="Rhea" id="RHEA:67840"/>
        <dbReference type="ChEBI" id="CHEBI:15378"/>
        <dbReference type="ChEBI" id="CHEBI:30616"/>
        <dbReference type="ChEBI" id="CHEBI:176343"/>
        <dbReference type="ChEBI" id="CHEBI:176425"/>
        <dbReference type="ChEBI" id="CHEBI:456216"/>
        <dbReference type="EC" id="2.7.1.130"/>
    </reaction>
</comment>
<dbReference type="GO" id="GO:0009244">
    <property type="term" value="P:lipopolysaccharide core region biosynthetic process"/>
    <property type="evidence" value="ECO:0007669"/>
    <property type="project" value="TreeGrafter"/>
</dbReference>
<dbReference type="AlphaFoldDB" id="A0A9J7BQM0"/>
<keyword evidence="15" id="KW-1185">Reference proteome</keyword>
<keyword evidence="10 13" id="KW-0067">ATP-binding</keyword>
<dbReference type="GO" id="GO:0009245">
    <property type="term" value="P:lipid A biosynthetic process"/>
    <property type="evidence" value="ECO:0007669"/>
    <property type="project" value="UniProtKB-UniRule"/>
</dbReference>
<dbReference type="SUPFAM" id="SSF52540">
    <property type="entry name" value="P-loop containing nucleoside triphosphate hydrolases"/>
    <property type="match status" value="1"/>
</dbReference>
<dbReference type="RefSeq" id="WP_260794490.1">
    <property type="nucleotide sequence ID" value="NZ_CP093313.1"/>
</dbReference>
<dbReference type="HAMAP" id="MF_00409">
    <property type="entry name" value="LpxK"/>
    <property type="match status" value="1"/>
</dbReference>
<dbReference type="NCBIfam" id="TIGR00682">
    <property type="entry name" value="lpxK"/>
    <property type="match status" value="1"/>
</dbReference>
<evidence type="ECO:0000256" key="12">
    <source>
        <dbReference type="ARBA" id="ARBA00029757"/>
    </source>
</evidence>
<evidence type="ECO:0000256" key="10">
    <source>
        <dbReference type="ARBA" id="ARBA00022840"/>
    </source>
</evidence>
<evidence type="ECO:0000256" key="4">
    <source>
        <dbReference type="ARBA" id="ARBA00016436"/>
    </source>
</evidence>
<keyword evidence="6 13" id="KW-0441">Lipid A biosynthesis</keyword>
<keyword evidence="11 13" id="KW-0443">Lipid metabolism</keyword>
<comment type="pathway">
    <text evidence="2 13">Glycolipid biosynthesis; lipid IV(A) biosynthesis; lipid IV(A) from (3R)-3-hydroxytetradecanoyl-[acyl-carrier-protein] and UDP-N-acetyl-alpha-D-glucosamine: step 6/6.</text>
</comment>
<accession>A0A9J7BQM0</accession>
<protein>
    <recommendedName>
        <fullName evidence="4 13">Tetraacyldisaccharide 4'-kinase</fullName>
        <ecNumber evidence="3 13">2.7.1.130</ecNumber>
    </recommendedName>
    <alternativeName>
        <fullName evidence="12 13">Lipid A 4'-kinase</fullName>
    </alternativeName>
</protein>
<keyword evidence="7 13" id="KW-0808">Transferase</keyword>
<dbReference type="PANTHER" id="PTHR42724">
    <property type="entry name" value="TETRAACYLDISACCHARIDE 4'-KINASE"/>
    <property type="match status" value="1"/>
</dbReference>
<dbReference type="PANTHER" id="PTHR42724:SF1">
    <property type="entry name" value="TETRAACYLDISACCHARIDE 4'-KINASE, MITOCHONDRIAL-RELATED"/>
    <property type="match status" value="1"/>
</dbReference>
<evidence type="ECO:0000313" key="14">
    <source>
        <dbReference type="EMBL" id="UWZ84984.1"/>
    </source>
</evidence>
<dbReference type="Pfam" id="PF02606">
    <property type="entry name" value="LpxK"/>
    <property type="match status" value="1"/>
</dbReference>
<comment type="function">
    <text evidence="1 13">Transfers the gamma-phosphate of ATP to the 4'-position of a tetraacyldisaccharide 1-phosphate intermediate (termed DS-1-P) to form tetraacyldisaccharide 1,4'-bis-phosphate (lipid IVA).</text>
</comment>
<evidence type="ECO:0000256" key="1">
    <source>
        <dbReference type="ARBA" id="ARBA00002274"/>
    </source>
</evidence>
<comment type="similarity">
    <text evidence="13">Belongs to the LpxK family.</text>
</comment>
<evidence type="ECO:0000256" key="7">
    <source>
        <dbReference type="ARBA" id="ARBA00022679"/>
    </source>
</evidence>
<dbReference type="KEGG" id="orp:MOP44_03350"/>
<keyword evidence="8 13" id="KW-0547">Nucleotide-binding</keyword>
<dbReference type="InterPro" id="IPR027417">
    <property type="entry name" value="P-loop_NTPase"/>
</dbReference>
<evidence type="ECO:0000256" key="6">
    <source>
        <dbReference type="ARBA" id="ARBA00022556"/>
    </source>
</evidence>
<dbReference type="InterPro" id="IPR003758">
    <property type="entry name" value="LpxK"/>
</dbReference>
<keyword evidence="9 13" id="KW-0418">Kinase</keyword>
<evidence type="ECO:0000256" key="3">
    <source>
        <dbReference type="ARBA" id="ARBA00012071"/>
    </source>
</evidence>
<dbReference type="Proteomes" id="UP001059380">
    <property type="component" value="Chromosome"/>
</dbReference>
<gene>
    <name evidence="13 14" type="primary">lpxK</name>
    <name evidence="14" type="ORF">MOP44_03350</name>
</gene>
<reference evidence="14" key="1">
    <citation type="submission" date="2021-04" db="EMBL/GenBank/DDBJ databases">
        <title>Phylogenetic analysis of Acidobacteriaceae.</title>
        <authorList>
            <person name="Qiu L."/>
            <person name="Zhang Q."/>
        </authorList>
    </citation>
    <scope>NUCLEOTIDE SEQUENCE</scope>
    <source>
        <strain evidence="14">DSM 25168</strain>
    </source>
</reference>